<dbReference type="AlphaFoldDB" id="A0A0A9HSG8"/>
<dbReference type="EMBL" id="GBRH01162023">
    <property type="protein sequence ID" value="JAE35873.1"/>
    <property type="molecule type" value="Transcribed_RNA"/>
</dbReference>
<reference evidence="1" key="2">
    <citation type="journal article" date="2015" name="Data Brief">
        <title>Shoot transcriptome of the giant reed, Arundo donax.</title>
        <authorList>
            <person name="Barrero R.A."/>
            <person name="Guerrero F.D."/>
            <person name="Moolhuijzen P."/>
            <person name="Goolsby J.A."/>
            <person name="Tidwell J."/>
            <person name="Bellgard S.E."/>
            <person name="Bellgard M.I."/>
        </authorList>
    </citation>
    <scope>NUCLEOTIDE SEQUENCE</scope>
    <source>
        <tissue evidence="1">Shoot tissue taken approximately 20 cm above the soil surface</tissue>
    </source>
</reference>
<protein>
    <submittedName>
        <fullName evidence="1">Uncharacterized protein</fullName>
    </submittedName>
</protein>
<evidence type="ECO:0000313" key="1">
    <source>
        <dbReference type="EMBL" id="JAE35873.1"/>
    </source>
</evidence>
<reference evidence="1" key="1">
    <citation type="submission" date="2014-09" db="EMBL/GenBank/DDBJ databases">
        <authorList>
            <person name="Magalhaes I.L.F."/>
            <person name="Oliveira U."/>
            <person name="Santos F.R."/>
            <person name="Vidigal T.H.D.A."/>
            <person name="Brescovit A.D."/>
            <person name="Santos A.J."/>
        </authorList>
    </citation>
    <scope>NUCLEOTIDE SEQUENCE</scope>
    <source>
        <tissue evidence="1">Shoot tissue taken approximately 20 cm above the soil surface</tissue>
    </source>
</reference>
<sequence length="33" mass="3638">MPPANMKAVQKTNIHTRTNLQPAICGTSYLKLP</sequence>
<organism evidence="1">
    <name type="scientific">Arundo donax</name>
    <name type="common">Giant reed</name>
    <name type="synonym">Donax arundinaceus</name>
    <dbReference type="NCBI Taxonomy" id="35708"/>
    <lineage>
        <taxon>Eukaryota</taxon>
        <taxon>Viridiplantae</taxon>
        <taxon>Streptophyta</taxon>
        <taxon>Embryophyta</taxon>
        <taxon>Tracheophyta</taxon>
        <taxon>Spermatophyta</taxon>
        <taxon>Magnoliopsida</taxon>
        <taxon>Liliopsida</taxon>
        <taxon>Poales</taxon>
        <taxon>Poaceae</taxon>
        <taxon>PACMAD clade</taxon>
        <taxon>Arundinoideae</taxon>
        <taxon>Arundineae</taxon>
        <taxon>Arundo</taxon>
    </lineage>
</organism>
<proteinExistence type="predicted"/>
<accession>A0A0A9HSG8</accession>
<name>A0A0A9HSG8_ARUDO</name>